<evidence type="ECO:0000313" key="2">
    <source>
        <dbReference type="Proteomes" id="UP001054889"/>
    </source>
</evidence>
<comment type="caution">
    <text evidence="1">The sequence shown here is derived from an EMBL/GenBank/DDBJ whole genome shotgun (WGS) entry which is preliminary data.</text>
</comment>
<gene>
    <name evidence="1" type="primary">ga00580</name>
    <name evidence="1" type="ORF">PR202_ga00580</name>
</gene>
<dbReference type="EMBL" id="BQKI01000001">
    <property type="protein sequence ID" value="GJM84869.1"/>
    <property type="molecule type" value="Genomic_DNA"/>
</dbReference>
<proteinExistence type="predicted"/>
<accession>A0AAV5BE63</accession>
<reference evidence="1" key="1">
    <citation type="journal article" date="2018" name="DNA Res.">
        <title>Multiple hybrid de novo genome assembly of finger millet, an orphan allotetraploid crop.</title>
        <authorList>
            <person name="Hatakeyama M."/>
            <person name="Aluri S."/>
            <person name="Balachadran M.T."/>
            <person name="Sivarajan S.R."/>
            <person name="Patrignani A."/>
            <person name="Gruter S."/>
            <person name="Poveda L."/>
            <person name="Shimizu-Inatsugi R."/>
            <person name="Baeten J."/>
            <person name="Francoijs K.J."/>
            <person name="Nataraja K.N."/>
            <person name="Reddy Y.A.N."/>
            <person name="Phadnis S."/>
            <person name="Ravikumar R.L."/>
            <person name="Schlapbach R."/>
            <person name="Sreeman S.M."/>
            <person name="Shimizu K.K."/>
        </authorList>
    </citation>
    <scope>NUCLEOTIDE SEQUENCE</scope>
</reference>
<keyword evidence="2" id="KW-1185">Reference proteome</keyword>
<name>A0AAV5BE63_ELECO</name>
<evidence type="ECO:0000313" key="1">
    <source>
        <dbReference type="EMBL" id="GJM84869.1"/>
    </source>
</evidence>
<dbReference type="AlphaFoldDB" id="A0AAV5BE63"/>
<sequence>MTNDEDIAACFINYFSDLFTSSVQNHKDAQNTFRRDCLQIGNITQPPSKEEILNIIKIMRGNAAPSPDGFNITFYRAAWNWIGDDVYHMVRAFYTNKLLPDSIKKTNIVLIPKKLICSTPL</sequence>
<reference evidence="1" key="2">
    <citation type="submission" date="2021-12" db="EMBL/GenBank/DDBJ databases">
        <title>Resequencing data analysis of finger millet.</title>
        <authorList>
            <person name="Hatakeyama M."/>
            <person name="Aluri S."/>
            <person name="Balachadran M.T."/>
            <person name="Sivarajan S.R."/>
            <person name="Poveda L."/>
            <person name="Shimizu-Inatsugi R."/>
            <person name="Schlapbach R."/>
            <person name="Sreeman S.M."/>
            <person name="Shimizu K.K."/>
        </authorList>
    </citation>
    <scope>NUCLEOTIDE SEQUENCE</scope>
</reference>
<protein>
    <submittedName>
        <fullName evidence="1">Uncharacterized protein</fullName>
    </submittedName>
</protein>
<organism evidence="1 2">
    <name type="scientific">Eleusine coracana subsp. coracana</name>
    <dbReference type="NCBI Taxonomy" id="191504"/>
    <lineage>
        <taxon>Eukaryota</taxon>
        <taxon>Viridiplantae</taxon>
        <taxon>Streptophyta</taxon>
        <taxon>Embryophyta</taxon>
        <taxon>Tracheophyta</taxon>
        <taxon>Spermatophyta</taxon>
        <taxon>Magnoliopsida</taxon>
        <taxon>Liliopsida</taxon>
        <taxon>Poales</taxon>
        <taxon>Poaceae</taxon>
        <taxon>PACMAD clade</taxon>
        <taxon>Chloridoideae</taxon>
        <taxon>Cynodonteae</taxon>
        <taxon>Eleusininae</taxon>
        <taxon>Eleusine</taxon>
    </lineage>
</organism>
<dbReference type="Proteomes" id="UP001054889">
    <property type="component" value="Unassembled WGS sequence"/>
</dbReference>